<protein>
    <submittedName>
        <fullName evidence="2">Uncharacterized protein</fullName>
    </submittedName>
</protein>
<evidence type="ECO:0000256" key="1">
    <source>
        <dbReference type="SAM" id="MobiDB-lite"/>
    </source>
</evidence>
<feature type="non-terminal residue" evidence="2">
    <location>
        <position position="1"/>
    </location>
</feature>
<dbReference type="AlphaFoldDB" id="A0A0P9GKQ5"/>
<dbReference type="EMBL" id="KQ474081">
    <property type="protein sequence ID" value="KPV73970.1"/>
    <property type="molecule type" value="Genomic_DNA"/>
</dbReference>
<feature type="compositionally biased region" description="Low complexity" evidence="1">
    <location>
        <begin position="98"/>
        <end position="112"/>
    </location>
</feature>
<organism evidence="2 3">
    <name type="scientific">Rhodotorula graminis (strain WP1)</name>
    <dbReference type="NCBI Taxonomy" id="578459"/>
    <lineage>
        <taxon>Eukaryota</taxon>
        <taxon>Fungi</taxon>
        <taxon>Dikarya</taxon>
        <taxon>Basidiomycota</taxon>
        <taxon>Pucciniomycotina</taxon>
        <taxon>Microbotryomycetes</taxon>
        <taxon>Sporidiobolales</taxon>
        <taxon>Sporidiobolaceae</taxon>
        <taxon>Rhodotorula</taxon>
    </lineage>
</organism>
<keyword evidence="3" id="KW-1185">Reference proteome</keyword>
<feature type="region of interest" description="Disordered" evidence="1">
    <location>
        <begin position="249"/>
        <end position="272"/>
    </location>
</feature>
<feature type="region of interest" description="Disordered" evidence="1">
    <location>
        <begin position="1"/>
        <end position="219"/>
    </location>
</feature>
<evidence type="ECO:0000313" key="3">
    <source>
        <dbReference type="Proteomes" id="UP000053890"/>
    </source>
</evidence>
<sequence length="303" mass="33752">ARPEERIQRAPRLARRPPRDPLAHPLVPPRPPHGRLDLALGRPARPHRNLPRRVDRVLECHHRTRPPPRLARGRPPRRRGQRSPRPGRHRPPLKARPRGTTTTATTTTASATRARRQQQALGHARRHPPRRRGDDDHDAQGQGARALCAATRPAHLARRARRPRTHVRGAAPARAGPRRRWRQGAVHAPPEDARGRRRRRHACGGRAAVGGARGHDGVRGRLGHVSRARRRETAVPSLAVLALPVDHERRDRGHRPGEGAAGGGRVGGERRGGLGIPLRSTLAVLARLQCDRRRVHRARHCLV</sequence>
<dbReference type="Proteomes" id="UP000053890">
    <property type="component" value="Unassembled WGS sequence"/>
</dbReference>
<feature type="compositionally biased region" description="Basic and acidic residues" evidence="1">
    <location>
        <begin position="52"/>
        <end position="61"/>
    </location>
</feature>
<feature type="non-terminal residue" evidence="2">
    <location>
        <position position="303"/>
    </location>
</feature>
<feature type="compositionally biased region" description="Low complexity" evidence="1">
    <location>
        <begin position="140"/>
        <end position="154"/>
    </location>
</feature>
<feature type="compositionally biased region" description="Basic residues" evidence="1">
    <location>
        <begin position="155"/>
        <end position="167"/>
    </location>
</feature>
<feature type="compositionally biased region" description="Basic residues" evidence="1">
    <location>
        <begin position="62"/>
        <end position="97"/>
    </location>
</feature>
<accession>A0A0P9GKQ5</accession>
<name>A0A0P9GKQ5_RHOGW</name>
<gene>
    <name evidence="2" type="ORF">RHOBADRAFT_54551</name>
</gene>
<dbReference type="RefSeq" id="XP_018270019.1">
    <property type="nucleotide sequence ID" value="XM_018417378.1"/>
</dbReference>
<reference evidence="2 3" key="1">
    <citation type="journal article" date="2015" name="Front. Microbiol.">
        <title>Genome sequence of the plant growth promoting endophytic yeast Rhodotorula graminis WP1.</title>
        <authorList>
            <person name="Firrincieli A."/>
            <person name="Otillar R."/>
            <person name="Salamov A."/>
            <person name="Schmutz J."/>
            <person name="Khan Z."/>
            <person name="Redman R.S."/>
            <person name="Fleck N.D."/>
            <person name="Lindquist E."/>
            <person name="Grigoriev I.V."/>
            <person name="Doty S.L."/>
        </authorList>
    </citation>
    <scope>NUCLEOTIDE SEQUENCE [LARGE SCALE GENOMIC DNA]</scope>
    <source>
        <strain evidence="2 3">WP1</strain>
    </source>
</reference>
<proteinExistence type="predicted"/>
<dbReference type="GeneID" id="28977826"/>
<evidence type="ECO:0000313" key="2">
    <source>
        <dbReference type="EMBL" id="KPV73970.1"/>
    </source>
</evidence>